<proteinExistence type="predicted"/>
<accession>A0ABR2FZB2</accession>
<evidence type="ECO:0000256" key="1">
    <source>
        <dbReference type="SAM" id="MobiDB-lite"/>
    </source>
</evidence>
<evidence type="ECO:0000313" key="3">
    <source>
        <dbReference type="Proteomes" id="UP001472677"/>
    </source>
</evidence>
<evidence type="ECO:0000313" key="2">
    <source>
        <dbReference type="EMBL" id="KAK8589605.1"/>
    </source>
</evidence>
<protein>
    <submittedName>
        <fullName evidence="2">Uncharacterized protein</fullName>
    </submittedName>
</protein>
<dbReference type="EMBL" id="JBBPBM010000004">
    <property type="protein sequence ID" value="KAK8589605.1"/>
    <property type="molecule type" value="Genomic_DNA"/>
</dbReference>
<keyword evidence="3" id="KW-1185">Reference proteome</keyword>
<feature type="region of interest" description="Disordered" evidence="1">
    <location>
        <begin position="1"/>
        <end position="65"/>
    </location>
</feature>
<feature type="compositionally biased region" description="Basic and acidic residues" evidence="1">
    <location>
        <begin position="50"/>
        <end position="64"/>
    </location>
</feature>
<sequence>MKNSRQIHQLRKVENTKLQLWRKVTSKEKNEEAPIHAKEDSSSDSSSELSRSEPSEVDRGSKLQEEDEAVNACFIGREDKNDGCLEAIESNRHLGERELKGNGHVMENPNNYNQLSGEGNRVLEQAERLQVPLREKVESRADVFAKGIEGNVSHDDIMVGLEFEGSTGPMCAKSTWEASVDELNSAGRSGGKWVQVVAKLQGEFILWVCS</sequence>
<comment type="caution">
    <text evidence="2">The sequence shown here is derived from an EMBL/GenBank/DDBJ whole genome shotgun (WGS) entry which is preliminary data.</text>
</comment>
<name>A0ABR2FZB2_9ROSI</name>
<dbReference type="Proteomes" id="UP001472677">
    <property type="component" value="Unassembled WGS sequence"/>
</dbReference>
<reference evidence="2 3" key="1">
    <citation type="journal article" date="2024" name="G3 (Bethesda)">
        <title>Genome assembly of Hibiscus sabdariffa L. provides insights into metabolisms of medicinal natural products.</title>
        <authorList>
            <person name="Kim T."/>
        </authorList>
    </citation>
    <scope>NUCLEOTIDE SEQUENCE [LARGE SCALE GENOMIC DNA]</scope>
    <source>
        <strain evidence="2">TK-2024</strain>
        <tissue evidence="2">Old leaves</tissue>
    </source>
</reference>
<organism evidence="2 3">
    <name type="scientific">Hibiscus sabdariffa</name>
    <name type="common">roselle</name>
    <dbReference type="NCBI Taxonomy" id="183260"/>
    <lineage>
        <taxon>Eukaryota</taxon>
        <taxon>Viridiplantae</taxon>
        <taxon>Streptophyta</taxon>
        <taxon>Embryophyta</taxon>
        <taxon>Tracheophyta</taxon>
        <taxon>Spermatophyta</taxon>
        <taxon>Magnoliopsida</taxon>
        <taxon>eudicotyledons</taxon>
        <taxon>Gunneridae</taxon>
        <taxon>Pentapetalae</taxon>
        <taxon>rosids</taxon>
        <taxon>malvids</taxon>
        <taxon>Malvales</taxon>
        <taxon>Malvaceae</taxon>
        <taxon>Malvoideae</taxon>
        <taxon>Hibiscus</taxon>
    </lineage>
</organism>
<gene>
    <name evidence="2" type="ORF">V6N12_023999</name>
</gene>
<feature type="compositionally biased region" description="Basic and acidic residues" evidence="1">
    <location>
        <begin position="25"/>
        <end position="41"/>
    </location>
</feature>